<name>A0A9P6W591_MAUEX</name>
<evidence type="ECO:0000259" key="14">
    <source>
        <dbReference type="SMART" id="SM00563"/>
    </source>
</evidence>
<evidence type="ECO:0000256" key="7">
    <source>
        <dbReference type="ARBA" id="ARBA00023128"/>
    </source>
</evidence>
<dbReference type="Pfam" id="PF01553">
    <property type="entry name" value="Acyltransferase"/>
    <property type="match status" value="1"/>
</dbReference>
<keyword evidence="9 15" id="KW-0012">Acyltransferase</keyword>
<feature type="domain" description="Phospholipid/glycerol acyltransferase" evidence="14">
    <location>
        <begin position="71"/>
        <end position="233"/>
    </location>
</feature>
<evidence type="ECO:0000256" key="6">
    <source>
        <dbReference type="ARBA" id="ARBA00023098"/>
    </source>
</evidence>
<sequence length="408" mass="47125">MSFDDVLHRGDDFLNQYPRRSKAWRFFSYSTSVFVIGVSKLIIKTFYSVKLNNYDNLTLARTRSREENRGMMTVMNHMSTVDDPFIWATLPMSIYSSLNNMRWCLGAHNICFANKIKSFFFSAGQVLSTERFGAGPFQGAIDASIRLLSPDNTIPYRDDKVTKFKGNRAVLEKYLPPIVRRKPSWVHVYPEGFVLQLHPPFQNSMRYFKWGITRMILEATKPPIVLPIFTTGFENILPEDETKSGFKQFLDSIGTKINVSFGKPLDDLLIDAYRDEWNQLVSKYSKPGETDLNDELKFGPEAQNLRSRLAGELRTAVANIRSEQPDLPREDPRFSSPKWWKRYTQTEGKSDPDVKFIGQNWAIRRLQKFLNIEPTSEKIDKKSIDAEKDHDTTNVTPSSKPDFNKKNN</sequence>
<protein>
    <recommendedName>
        <fullName evidence="12">Tafazzin family protein</fullName>
    </recommendedName>
</protein>
<dbReference type="AlphaFoldDB" id="A0A9P6W591"/>
<comment type="catalytic activity">
    <reaction evidence="11">
        <text>1'-[1,2-diacyl-sn-glycero-3-phospho],3'-[1-acyl-sn-glycero-3-phospho]-glycerol + a 1,2-diacyl-sn-glycero-3-phosphocholine = a cardiolipin + a 1-acyl-sn-glycero-3-phosphocholine</text>
        <dbReference type="Rhea" id="RHEA:33731"/>
        <dbReference type="ChEBI" id="CHEBI:57643"/>
        <dbReference type="ChEBI" id="CHEBI:58168"/>
        <dbReference type="ChEBI" id="CHEBI:62237"/>
        <dbReference type="ChEBI" id="CHEBI:64743"/>
    </reaction>
    <physiologicalReaction direction="left-to-right" evidence="11">
        <dbReference type="Rhea" id="RHEA:33732"/>
    </physiologicalReaction>
    <physiologicalReaction direction="right-to-left" evidence="11">
        <dbReference type="Rhea" id="RHEA:33733"/>
    </physiologicalReaction>
</comment>
<evidence type="ECO:0000256" key="13">
    <source>
        <dbReference type="SAM" id="MobiDB-lite"/>
    </source>
</evidence>
<evidence type="ECO:0000256" key="8">
    <source>
        <dbReference type="ARBA" id="ARBA00023136"/>
    </source>
</evidence>
<evidence type="ECO:0000256" key="9">
    <source>
        <dbReference type="ARBA" id="ARBA00023315"/>
    </source>
</evidence>
<keyword evidence="8" id="KW-0472">Membrane</keyword>
<dbReference type="InterPro" id="IPR000872">
    <property type="entry name" value="Tafazzin"/>
</dbReference>
<dbReference type="GO" id="GO:0005743">
    <property type="term" value="C:mitochondrial inner membrane"/>
    <property type="evidence" value="ECO:0007669"/>
    <property type="project" value="UniProtKB-SubCell"/>
</dbReference>
<dbReference type="Proteomes" id="UP000750334">
    <property type="component" value="Unassembled WGS sequence"/>
</dbReference>
<comment type="subcellular location">
    <subcellularLocation>
        <location evidence="1">Mitochondrion inner membrane</location>
        <topology evidence="1">Peripheral membrane protein</topology>
        <orientation evidence="1">Intermembrane side</orientation>
    </subcellularLocation>
    <subcellularLocation>
        <location evidence="10">Mitochondrion outer membrane</location>
        <topology evidence="10">Peripheral membrane protein</topology>
        <orientation evidence="10">Intermembrane side</orientation>
    </subcellularLocation>
</comment>
<dbReference type="EMBL" id="PUHR01000139">
    <property type="protein sequence ID" value="KAG0662871.1"/>
    <property type="molecule type" value="Genomic_DNA"/>
</dbReference>
<evidence type="ECO:0000256" key="10">
    <source>
        <dbReference type="ARBA" id="ARBA00024323"/>
    </source>
</evidence>
<keyword evidence="16" id="KW-1185">Reference proteome</keyword>
<organism evidence="15 16">
    <name type="scientific">Maudiozyma exigua</name>
    <name type="common">Yeast</name>
    <name type="synonym">Kazachstania exigua</name>
    <dbReference type="NCBI Taxonomy" id="34358"/>
    <lineage>
        <taxon>Eukaryota</taxon>
        <taxon>Fungi</taxon>
        <taxon>Dikarya</taxon>
        <taxon>Ascomycota</taxon>
        <taxon>Saccharomycotina</taxon>
        <taxon>Saccharomycetes</taxon>
        <taxon>Saccharomycetales</taxon>
        <taxon>Saccharomycetaceae</taxon>
        <taxon>Maudiozyma</taxon>
    </lineage>
</organism>
<evidence type="ECO:0000313" key="15">
    <source>
        <dbReference type="EMBL" id="KAG0662871.1"/>
    </source>
</evidence>
<feature type="region of interest" description="Disordered" evidence="13">
    <location>
        <begin position="377"/>
        <end position="408"/>
    </location>
</feature>
<proteinExistence type="inferred from homology"/>
<dbReference type="GO" id="GO:0007007">
    <property type="term" value="P:inner mitochondrial membrane organization"/>
    <property type="evidence" value="ECO:0007669"/>
    <property type="project" value="TreeGrafter"/>
</dbReference>
<comment type="similarity">
    <text evidence="2 12">Belongs to the taffazin family.</text>
</comment>
<keyword evidence="4" id="KW-1000">Mitochondrion outer membrane</keyword>
<evidence type="ECO:0000256" key="2">
    <source>
        <dbReference type="ARBA" id="ARBA00010524"/>
    </source>
</evidence>
<accession>A0A9P6W591</accession>
<dbReference type="PANTHER" id="PTHR12497">
    <property type="entry name" value="TAZ PROTEIN TAFAZZIN"/>
    <property type="match status" value="1"/>
</dbReference>
<dbReference type="GO" id="GO:0035965">
    <property type="term" value="P:cardiolipin acyl-chain remodeling"/>
    <property type="evidence" value="ECO:0007669"/>
    <property type="project" value="TreeGrafter"/>
</dbReference>
<evidence type="ECO:0000256" key="5">
    <source>
        <dbReference type="ARBA" id="ARBA00022792"/>
    </source>
</evidence>
<evidence type="ECO:0000256" key="11">
    <source>
        <dbReference type="ARBA" id="ARBA00047906"/>
    </source>
</evidence>
<feature type="compositionally biased region" description="Basic and acidic residues" evidence="13">
    <location>
        <begin position="377"/>
        <end position="392"/>
    </location>
</feature>
<dbReference type="PRINTS" id="PR00979">
    <property type="entry name" value="TAFAZZIN"/>
</dbReference>
<evidence type="ECO:0000256" key="12">
    <source>
        <dbReference type="RuleBase" id="RU365062"/>
    </source>
</evidence>
<keyword evidence="3" id="KW-0808">Transferase</keyword>
<gene>
    <name evidence="15" type="primary">TAZ1</name>
    <name evidence="15" type="ORF">C6P45_000954</name>
</gene>
<dbReference type="SMART" id="SM00563">
    <property type="entry name" value="PlsC"/>
    <property type="match status" value="1"/>
</dbReference>
<evidence type="ECO:0000256" key="3">
    <source>
        <dbReference type="ARBA" id="ARBA00022679"/>
    </source>
</evidence>
<dbReference type="PANTHER" id="PTHR12497:SF0">
    <property type="entry name" value="TAFAZZIN"/>
    <property type="match status" value="1"/>
</dbReference>
<reference evidence="15 16" key="1">
    <citation type="submission" date="2020-11" db="EMBL/GenBank/DDBJ databases">
        <title>Kefir isolates.</title>
        <authorList>
            <person name="Marcisauskas S."/>
            <person name="Kim Y."/>
            <person name="Blasche S."/>
        </authorList>
    </citation>
    <scope>NUCLEOTIDE SEQUENCE [LARGE SCALE GENOMIC DNA]</scope>
    <source>
        <strain evidence="15 16">OG2</strain>
    </source>
</reference>
<keyword evidence="7" id="KW-0496">Mitochondrion</keyword>
<keyword evidence="5" id="KW-0999">Mitochondrion inner membrane</keyword>
<dbReference type="InterPro" id="IPR002123">
    <property type="entry name" value="Plipid/glycerol_acylTrfase"/>
</dbReference>
<dbReference type="GO" id="GO:0047184">
    <property type="term" value="F:1-acylglycerophosphocholine O-acyltransferase activity"/>
    <property type="evidence" value="ECO:0007669"/>
    <property type="project" value="TreeGrafter"/>
</dbReference>
<comment type="caution">
    <text evidence="15">The sequence shown here is derived from an EMBL/GenBank/DDBJ whole genome shotgun (WGS) entry which is preliminary data.</text>
</comment>
<evidence type="ECO:0000256" key="4">
    <source>
        <dbReference type="ARBA" id="ARBA00022787"/>
    </source>
</evidence>
<evidence type="ECO:0000256" key="1">
    <source>
        <dbReference type="ARBA" id="ARBA00004137"/>
    </source>
</evidence>
<dbReference type="GO" id="GO:0005741">
    <property type="term" value="C:mitochondrial outer membrane"/>
    <property type="evidence" value="ECO:0007669"/>
    <property type="project" value="UniProtKB-SubCell"/>
</dbReference>
<dbReference type="OrthoDB" id="193467at2759"/>
<evidence type="ECO:0000313" key="16">
    <source>
        <dbReference type="Proteomes" id="UP000750334"/>
    </source>
</evidence>
<keyword evidence="6" id="KW-0443">Lipid metabolism</keyword>